<accession>A0ACA9JZ88</accession>
<gene>
    <name evidence="1" type="ORF">SCALOS_LOCUS779</name>
</gene>
<protein>
    <submittedName>
        <fullName evidence="1">8371_t:CDS:1</fullName>
    </submittedName>
</protein>
<comment type="caution">
    <text evidence="1">The sequence shown here is derived from an EMBL/GenBank/DDBJ whole genome shotgun (WGS) entry which is preliminary data.</text>
</comment>
<dbReference type="Proteomes" id="UP000789860">
    <property type="component" value="Unassembled WGS sequence"/>
</dbReference>
<reference evidence="1" key="1">
    <citation type="submission" date="2021-06" db="EMBL/GenBank/DDBJ databases">
        <authorList>
            <person name="Kallberg Y."/>
            <person name="Tangrot J."/>
            <person name="Rosling A."/>
        </authorList>
    </citation>
    <scope>NUCLEOTIDE SEQUENCE</scope>
    <source>
        <strain evidence="1">AU212A</strain>
    </source>
</reference>
<keyword evidence="2" id="KW-1185">Reference proteome</keyword>
<sequence length="190" mass="22617">MENKNKFNYRIEGILLHVAINLHRTKDVKNRVKALSIFEIIDSLYWLGYYHEHGYGGLEINDEKAMNYYKKSVYRENYYKKSVYGKNEINAMCRYAIYLIKTSEKKENREIKDKEIQSEITYLFRKAAILNNDDGRYYYGDIILNGKLGNEVNIIEGMRFIDQAVKNGHEKAKLLSKEIFENWDKLFINL</sequence>
<name>A0ACA9JZ88_9GLOM</name>
<evidence type="ECO:0000313" key="1">
    <source>
        <dbReference type="EMBL" id="CAG8443448.1"/>
    </source>
</evidence>
<proteinExistence type="predicted"/>
<evidence type="ECO:0000313" key="2">
    <source>
        <dbReference type="Proteomes" id="UP000789860"/>
    </source>
</evidence>
<organism evidence="1 2">
    <name type="scientific">Scutellospora calospora</name>
    <dbReference type="NCBI Taxonomy" id="85575"/>
    <lineage>
        <taxon>Eukaryota</taxon>
        <taxon>Fungi</taxon>
        <taxon>Fungi incertae sedis</taxon>
        <taxon>Mucoromycota</taxon>
        <taxon>Glomeromycotina</taxon>
        <taxon>Glomeromycetes</taxon>
        <taxon>Diversisporales</taxon>
        <taxon>Gigasporaceae</taxon>
        <taxon>Scutellospora</taxon>
    </lineage>
</organism>
<dbReference type="EMBL" id="CAJVPM010000395">
    <property type="protein sequence ID" value="CAG8443448.1"/>
    <property type="molecule type" value="Genomic_DNA"/>
</dbReference>